<feature type="binding site" evidence="6">
    <location>
        <position position="149"/>
    </location>
    <ligand>
        <name>S-adenosyl-L-methionine</name>
        <dbReference type="ChEBI" id="CHEBI:59789"/>
    </ligand>
</feature>
<organism evidence="7 8">
    <name type="scientific">Lactobacillus iners</name>
    <dbReference type="NCBI Taxonomy" id="147802"/>
    <lineage>
        <taxon>Bacteria</taxon>
        <taxon>Bacillati</taxon>
        <taxon>Bacillota</taxon>
        <taxon>Bacilli</taxon>
        <taxon>Lactobacillales</taxon>
        <taxon>Lactobacillaceae</taxon>
        <taxon>Lactobacillus</taxon>
    </lineage>
</organism>
<comment type="subcellular location">
    <subcellularLocation>
        <location evidence="6">Cytoplasm</location>
    </subcellularLocation>
</comment>
<evidence type="ECO:0000313" key="8">
    <source>
        <dbReference type="Proteomes" id="UP000501676"/>
    </source>
</evidence>
<evidence type="ECO:0000256" key="3">
    <source>
        <dbReference type="ARBA" id="ARBA00022603"/>
    </source>
</evidence>
<dbReference type="FunFam" id="3.40.50.150:FF:000041">
    <property type="entry name" value="Ribosomal RNA small subunit methyltransferase G"/>
    <property type="match status" value="1"/>
</dbReference>
<dbReference type="NCBIfam" id="TIGR00138">
    <property type="entry name" value="rsmG_gidB"/>
    <property type="match status" value="1"/>
</dbReference>
<reference evidence="7 8" key="1">
    <citation type="submission" date="2020-02" db="EMBL/GenBank/DDBJ databases">
        <title>Complete genome sequences of six Lactobacillus iners strains isolated from the human vagina.</title>
        <authorList>
            <person name="France M.T."/>
            <person name="Rutt L."/>
            <person name="Narina S."/>
            <person name="Arbaugh S."/>
            <person name="Humphrys M.S."/>
            <person name="Ma B."/>
            <person name="Hayward M.R."/>
            <person name="Relman D."/>
            <person name="Kwon D.S."/>
            <person name="Ravel J."/>
        </authorList>
    </citation>
    <scope>NUCLEOTIDE SEQUENCE [LARGE SCALE GENOMIC DNA]</scope>
    <source>
        <strain evidence="7 8">C0210C1</strain>
    </source>
</reference>
<evidence type="ECO:0000256" key="4">
    <source>
        <dbReference type="ARBA" id="ARBA00022679"/>
    </source>
</evidence>
<dbReference type="EMBL" id="CP049228">
    <property type="protein sequence ID" value="QIH23300.1"/>
    <property type="molecule type" value="Genomic_DNA"/>
</dbReference>
<gene>
    <name evidence="6 7" type="primary">rsmG</name>
    <name evidence="7" type="ORF">G6Z83_00510</name>
</gene>
<dbReference type="Gene3D" id="3.40.50.150">
    <property type="entry name" value="Vaccinia Virus protein VP39"/>
    <property type="match status" value="1"/>
</dbReference>
<dbReference type="RefSeq" id="WP_006731543.1">
    <property type="nucleotide sequence ID" value="NZ_CP049228.1"/>
</dbReference>
<dbReference type="AlphaFoldDB" id="A0A6G7B7A9"/>
<evidence type="ECO:0000256" key="5">
    <source>
        <dbReference type="ARBA" id="ARBA00022691"/>
    </source>
</evidence>
<dbReference type="PIRSF" id="PIRSF003078">
    <property type="entry name" value="GidB"/>
    <property type="match status" value="1"/>
</dbReference>
<dbReference type="GO" id="GO:0070043">
    <property type="term" value="F:rRNA (guanine-N7-)-methyltransferase activity"/>
    <property type="evidence" value="ECO:0007669"/>
    <property type="project" value="UniProtKB-UniRule"/>
</dbReference>
<dbReference type="Proteomes" id="UP000501676">
    <property type="component" value="Chromosome"/>
</dbReference>
<protein>
    <recommendedName>
        <fullName evidence="6">Ribosomal RNA small subunit methyltransferase G</fullName>
        <ecNumber evidence="6">2.1.1.-</ecNumber>
    </recommendedName>
    <alternativeName>
        <fullName evidence="6">16S rRNA 7-methylguanosine methyltransferase</fullName>
        <shortName evidence="6">16S rRNA m7G methyltransferase</shortName>
    </alternativeName>
</protein>
<dbReference type="EC" id="2.1.1.-" evidence="6"/>
<dbReference type="PANTHER" id="PTHR31760">
    <property type="entry name" value="S-ADENOSYL-L-METHIONINE-DEPENDENT METHYLTRANSFERASES SUPERFAMILY PROTEIN"/>
    <property type="match status" value="1"/>
</dbReference>
<evidence type="ECO:0000256" key="6">
    <source>
        <dbReference type="HAMAP-Rule" id="MF_00074"/>
    </source>
</evidence>
<feature type="binding site" evidence="6">
    <location>
        <position position="79"/>
    </location>
    <ligand>
        <name>S-adenosyl-L-methionine</name>
        <dbReference type="ChEBI" id="CHEBI:59789"/>
    </ligand>
</feature>
<name>A0A6G7B7A9_9LACO</name>
<feature type="binding site" evidence="6">
    <location>
        <begin position="130"/>
        <end position="131"/>
    </location>
    <ligand>
        <name>S-adenosyl-L-methionine</name>
        <dbReference type="ChEBI" id="CHEBI:59789"/>
    </ligand>
</feature>
<sequence length="239" mass="26959">MNSDIFKELLLKQGIELSARQQEQFRTYYHQLIVANEKTNLTRITEEDEVYLKHFYDSLTPIIKFREIISNAESLCDVGAGAGFPSVPIKIIYPDIKLTIIDSLGKRLTFLDKLVKQLGLDNITLVHSRAEDAGRNIKLRENFDVVTARAVARMSVLSEYCLPLVKVGGYFVALKGPKLSDELFEAQNALTILGGQIEKTCEFTLPDSMDDRTLVAVKKIKKVSNKYPRQAGIPNRKPL</sequence>
<dbReference type="HAMAP" id="MF_00074">
    <property type="entry name" value="16SrRNA_methyltr_G"/>
    <property type="match status" value="1"/>
</dbReference>
<feature type="binding site" evidence="6">
    <location>
        <position position="84"/>
    </location>
    <ligand>
        <name>S-adenosyl-L-methionine</name>
        <dbReference type="ChEBI" id="CHEBI:59789"/>
    </ligand>
</feature>
<keyword evidence="1 6" id="KW-0963">Cytoplasm</keyword>
<dbReference type="GO" id="GO:0005829">
    <property type="term" value="C:cytosol"/>
    <property type="evidence" value="ECO:0007669"/>
    <property type="project" value="TreeGrafter"/>
</dbReference>
<keyword evidence="5 6" id="KW-0949">S-adenosyl-L-methionine</keyword>
<dbReference type="Pfam" id="PF02527">
    <property type="entry name" value="GidB"/>
    <property type="match status" value="1"/>
</dbReference>
<accession>A0A6G7B7A9</accession>
<dbReference type="InterPro" id="IPR003682">
    <property type="entry name" value="rRNA_ssu_MeTfrase_G"/>
</dbReference>
<evidence type="ECO:0000313" key="7">
    <source>
        <dbReference type="EMBL" id="QIH23300.1"/>
    </source>
</evidence>
<comment type="function">
    <text evidence="6">Specifically methylates the N7 position of a guanine in 16S rRNA.</text>
</comment>
<keyword evidence="4 6" id="KW-0808">Transferase</keyword>
<dbReference type="InterPro" id="IPR029063">
    <property type="entry name" value="SAM-dependent_MTases_sf"/>
</dbReference>
<comment type="similarity">
    <text evidence="6">Belongs to the methyltransferase superfamily. RNA methyltransferase RsmG family.</text>
</comment>
<dbReference type="CDD" id="cd02440">
    <property type="entry name" value="AdoMet_MTases"/>
    <property type="match status" value="1"/>
</dbReference>
<dbReference type="PANTHER" id="PTHR31760:SF0">
    <property type="entry name" value="S-ADENOSYL-L-METHIONINE-DEPENDENT METHYLTRANSFERASES SUPERFAMILY PROTEIN"/>
    <property type="match status" value="1"/>
</dbReference>
<comment type="caution">
    <text evidence="6">Lacks conserved residue(s) required for the propagation of feature annotation.</text>
</comment>
<evidence type="ECO:0000256" key="1">
    <source>
        <dbReference type="ARBA" id="ARBA00022490"/>
    </source>
</evidence>
<evidence type="ECO:0000256" key="2">
    <source>
        <dbReference type="ARBA" id="ARBA00022552"/>
    </source>
</evidence>
<keyword evidence="2 6" id="KW-0698">rRNA processing</keyword>
<keyword evidence="3 6" id="KW-0489">Methyltransferase</keyword>
<proteinExistence type="inferred from homology"/>
<dbReference type="SUPFAM" id="SSF53335">
    <property type="entry name" value="S-adenosyl-L-methionine-dependent methyltransferases"/>
    <property type="match status" value="1"/>
</dbReference>